<proteinExistence type="predicted"/>
<comment type="caution">
    <text evidence="1">The sequence shown here is derived from an EMBL/GenBank/DDBJ whole genome shotgun (WGS) entry which is preliminary data.</text>
</comment>
<gene>
    <name evidence="1" type="ORF">LSTR_LSTR008052</name>
</gene>
<reference evidence="1 2" key="1">
    <citation type="journal article" date="2017" name="Gigascience">
        <title>Genome sequence of the small brown planthopper, Laodelphax striatellus.</title>
        <authorList>
            <person name="Zhu J."/>
            <person name="Jiang F."/>
            <person name="Wang X."/>
            <person name="Yang P."/>
            <person name="Bao Y."/>
            <person name="Zhao W."/>
            <person name="Wang W."/>
            <person name="Lu H."/>
            <person name="Wang Q."/>
            <person name="Cui N."/>
            <person name="Li J."/>
            <person name="Chen X."/>
            <person name="Luo L."/>
            <person name="Yu J."/>
            <person name="Kang L."/>
            <person name="Cui F."/>
        </authorList>
    </citation>
    <scope>NUCLEOTIDE SEQUENCE [LARGE SCALE GENOMIC DNA]</scope>
    <source>
        <strain evidence="1">Lst14</strain>
    </source>
</reference>
<dbReference type="InParanoid" id="A0A482XMT5"/>
<dbReference type="OrthoDB" id="6358587at2759"/>
<dbReference type="Proteomes" id="UP000291343">
    <property type="component" value="Unassembled WGS sequence"/>
</dbReference>
<sequence>MCETMNEYLIILLFTRISSITPYLVYSNGAIYKLVLGWVVPVDVPQSVAYAQNIQFQYYAVDNATKYSVVFQEERKARNRVTRERVARAVENVFERKCFLYFICEIAASPIQKSGLLGELIQTIFTPSTTGEIQMIKAKEKGSTFSTRDAFTDSCFQHYPCKYYNNSVFRSFIRKMD</sequence>
<dbReference type="PANTHER" id="PTHR21398">
    <property type="entry name" value="AGAP007094-PA"/>
    <property type="match status" value="1"/>
</dbReference>
<accession>A0A482XMT5</accession>
<keyword evidence="2" id="KW-1185">Reference proteome</keyword>
<dbReference type="AlphaFoldDB" id="A0A482XMT5"/>
<dbReference type="PANTHER" id="PTHR21398:SF6">
    <property type="entry name" value="AGAP007094-PA"/>
    <property type="match status" value="1"/>
</dbReference>
<dbReference type="InterPro" id="IPR006631">
    <property type="entry name" value="DM4_12"/>
</dbReference>
<evidence type="ECO:0000313" key="2">
    <source>
        <dbReference type="Proteomes" id="UP000291343"/>
    </source>
</evidence>
<dbReference type="EMBL" id="QKKF02005666">
    <property type="protein sequence ID" value="RZF46820.1"/>
    <property type="molecule type" value="Genomic_DNA"/>
</dbReference>
<protein>
    <submittedName>
        <fullName evidence="1">Uncharacterized protein</fullName>
    </submittedName>
</protein>
<dbReference type="Pfam" id="PF07841">
    <property type="entry name" value="DM4_12"/>
    <property type="match status" value="1"/>
</dbReference>
<name>A0A482XMT5_LAOST</name>
<organism evidence="1 2">
    <name type="scientific">Laodelphax striatellus</name>
    <name type="common">Small brown planthopper</name>
    <name type="synonym">Delphax striatella</name>
    <dbReference type="NCBI Taxonomy" id="195883"/>
    <lineage>
        <taxon>Eukaryota</taxon>
        <taxon>Metazoa</taxon>
        <taxon>Ecdysozoa</taxon>
        <taxon>Arthropoda</taxon>
        <taxon>Hexapoda</taxon>
        <taxon>Insecta</taxon>
        <taxon>Pterygota</taxon>
        <taxon>Neoptera</taxon>
        <taxon>Paraneoptera</taxon>
        <taxon>Hemiptera</taxon>
        <taxon>Auchenorrhyncha</taxon>
        <taxon>Fulgoroidea</taxon>
        <taxon>Delphacidae</taxon>
        <taxon>Criomorphinae</taxon>
        <taxon>Laodelphax</taxon>
    </lineage>
</organism>
<evidence type="ECO:0000313" key="1">
    <source>
        <dbReference type="EMBL" id="RZF46820.1"/>
    </source>
</evidence>